<dbReference type="InterPro" id="IPR032812">
    <property type="entry name" value="SbsA_Ig"/>
</dbReference>
<comment type="caution">
    <text evidence="5">The sequence shown here is derived from an EMBL/GenBank/DDBJ whole genome shotgun (WGS) entry which is preliminary data.</text>
</comment>
<evidence type="ECO:0000256" key="1">
    <source>
        <dbReference type="ARBA" id="ARBA00022729"/>
    </source>
</evidence>
<evidence type="ECO:0000313" key="6">
    <source>
        <dbReference type="Proteomes" id="UP001291309"/>
    </source>
</evidence>
<evidence type="ECO:0000313" key="5">
    <source>
        <dbReference type="EMBL" id="MDY7230236.1"/>
    </source>
</evidence>
<feature type="domain" description="TP-1001-like C-terminal" evidence="4">
    <location>
        <begin position="893"/>
        <end position="1092"/>
    </location>
</feature>
<evidence type="ECO:0000259" key="3">
    <source>
        <dbReference type="Pfam" id="PF13205"/>
    </source>
</evidence>
<dbReference type="PROSITE" id="PS51257">
    <property type="entry name" value="PROKAR_LIPOPROTEIN"/>
    <property type="match status" value="1"/>
</dbReference>
<evidence type="ECO:0000259" key="4">
    <source>
        <dbReference type="Pfam" id="PF26342"/>
    </source>
</evidence>
<reference evidence="5 6" key="1">
    <citation type="submission" date="2023-12" db="EMBL/GenBank/DDBJ databases">
        <title>the genome sequence of Hyalangium sp. s54d21.</title>
        <authorList>
            <person name="Zhang X."/>
        </authorList>
    </citation>
    <scope>NUCLEOTIDE SEQUENCE [LARGE SCALE GENOMIC DNA]</scope>
    <source>
        <strain evidence="6">s54d21</strain>
    </source>
</reference>
<dbReference type="Pfam" id="PF13205">
    <property type="entry name" value="Big_5"/>
    <property type="match status" value="1"/>
</dbReference>
<keyword evidence="1 2" id="KW-0732">Signal</keyword>
<proteinExistence type="predicted"/>
<dbReference type="InterPro" id="IPR014755">
    <property type="entry name" value="Cu-Rt/internalin_Ig-like"/>
</dbReference>
<dbReference type="EMBL" id="JAXIVS010000010">
    <property type="protein sequence ID" value="MDY7230236.1"/>
    <property type="molecule type" value="Genomic_DNA"/>
</dbReference>
<gene>
    <name evidence="5" type="ORF">SYV04_27820</name>
</gene>
<dbReference type="InterPro" id="IPR058683">
    <property type="entry name" value="TP_1001-like_C"/>
</dbReference>
<dbReference type="Pfam" id="PF26342">
    <property type="entry name" value="TP_1001_2nd"/>
    <property type="match status" value="1"/>
</dbReference>
<keyword evidence="6" id="KW-1185">Reference proteome</keyword>
<protein>
    <submittedName>
        <fullName evidence="5">Ig-like domain-containing protein</fullName>
    </submittedName>
</protein>
<dbReference type="Proteomes" id="UP001291309">
    <property type="component" value="Unassembled WGS sequence"/>
</dbReference>
<sequence>MLKRSWLQALCAVVCVLALAGCGGDECTSPTDCRNEKGAPPAGKTYACVENKCELRDAPDTEVKCEPECASGLVCDTSSGTGVCRTCSATAGCTAPLICDVAANNGQGVCKTCTDSTTTGTDLGCASNAPVCDTSGSNGQGVCKTCADSASGTGADQGCSTSTPICDATANSGAGVCKACFDTASGTGQDLGCSATSPVCDPTSANGVGACKTCTDTAQGTDTDLGCSDTAPICNTTASGGRGACRACVDSLTGTDLGCSDTAPICDTSGSSGVGVCKTCTDSATGTGTDQGCSATTPICNPDANSGSGVCKVCATSATGGTDVGCSATTPVCDLDANNGAGACRLCADTATGAATDTGCSATSPLCAPTANNGAGACRVCMNTVGPDESGTDVGCFAPTSICDTAAANGAGVCKVCLGAEGCPGAQTCNATGTACEGCEGDASCTNPSTPICKPPPPVSTCVECVENANCTTATRPACNATNFCGCTDDDQCLAAAGNTDFCDLTANNSRGECKVCLTDANCHSVDQNKPYCDSQTACIQCRTTADCALTQVCNTTLKACEAAPGADPATTSAQIAAFIAADPIVYDPGLPIENAFVTYIKPAVGADAAGFFLQAEANGPAMFVETDPSALQVGDRVTISVTQKSLRSGIDAATTLAAAPTIVSRGHPVQNLNTATPAGLAVDHSAKADTEFTVEANLNQYESELVSFTGTLGTGPSSLGTGHVGFQFTTTGITTGNNNVRLRVATTVSDQYEMVSGCQFTLKAGPMWRFTPSATSNAAQPSAYYASDLSVSCPGPKLLSALPSSLTQVVLTFDRRIDPNSITDAATQFIFETGLTTTDAQVNERQVTLTTSTQTPGTTYNLTVANTIKDTVGTPVQADADTATFKGYRVPAVLRITEVQPTMTGNADLVELVVVTGGNVENFTLNQDVNAPTLLATFPDATVAAGDIIVVHMNTPSMTSETTGKTQFPSSGTATNYDTAWDFKGGTNHITYSSRVLVIRDAVSNIQDATPFIRTEGTPPAAFAGNLQAIQAAGHWSPVDCGGVPCTLTSTPTALEVSADWTGLPTSNSTTATNSVRRVSATDTNSKADWATGAPTWGVINP</sequence>
<feature type="domain" description="SbsA Ig-like" evidence="3">
    <location>
        <begin position="808"/>
        <end position="886"/>
    </location>
</feature>
<name>A0ABU5HAF9_9BACT</name>
<dbReference type="Gene3D" id="2.60.40.1220">
    <property type="match status" value="1"/>
</dbReference>
<organism evidence="5 6">
    <name type="scientific">Hyalangium rubrum</name>
    <dbReference type="NCBI Taxonomy" id="3103134"/>
    <lineage>
        <taxon>Bacteria</taxon>
        <taxon>Pseudomonadati</taxon>
        <taxon>Myxococcota</taxon>
        <taxon>Myxococcia</taxon>
        <taxon>Myxococcales</taxon>
        <taxon>Cystobacterineae</taxon>
        <taxon>Archangiaceae</taxon>
        <taxon>Hyalangium</taxon>
    </lineage>
</organism>
<accession>A0ABU5HAF9</accession>
<evidence type="ECO:0000256" key="2">
    <source>
        <dbReference type="SAM" id="SignalP"/>
    </source>
</evidence>
<feature type="signal peptide" evidence="2">
    <location>
        <begin position="1"/>
        <end position="20"/>
    </location>
</feature>
<feature type="chain" id="PRO_5047495193" evidence="2">
    <location>
        <begin position="21"/>
        <end position="1103"/>
    </location>
</feature>
<dbReference type="RefSeq" id="WP_321548957.1">
    <property type="nucleotide sequence ID" value="NZ_JAXIVS010000010.1"/>
</dbReference>